<feature type="region of interest" description="Disordered" evidence="1">
    <location>
        <begin position="485"/>
        <end position="508"/>
    </location>
</feature>
<gene>
    <name evidence="2" type="ORF">DUNSADRAFT_3002</name>
</gene>
<protein>
    <submittedName>
        <fullName evidence="2">Uncharacterized protein</fullName>
    </submittedName>
</protein>
<evidence type="ECO:0000313" key="2">
    <source>
        <dbReference type="EMBL" id="KAF5838331.1"/>
    </source>
</evidence>
<feature type="region of interest" description="Disordered" evidence="1">
    <location>
        <begin position="521"/>
        <end position="636"/>
    </location>
</feature>
<feature type="compositionally biased region" description="Polar residues" evidence="1">
    <location>
        <begin position="46"/>
        <end position="56"/>
    </location>
</feature>
<organism evidence="2 3">
    <name type="scientific">Dunaliella salina</name>
    <name type="common">Green alga</name>
    <name type="synonym">Protococcus salinus</name>
    <dbReference type="NCBI Taxonomy" id="3046"/>
    <lineage>
        <taxon>Eukaryota</taxon>
        <taxon>Viridiplantae</taxon>
        <taxon>Chlorophyta</taxon>
        <taxon>core chlorophytes</taxon>
        <taxon>Chlorophyceae</taxon>
        <taxon>CS clade</taxon>
        <taxon>Chlamydomonadales</taxon>
        <taxon>Dunaliellaceae</taxon>
        <taxon>Dunaliella</taxon>
    </lineage>
</organism>
<feature type="compositionally biased region" description="Low complexity" evidence="1">
    <location>
        <begin position="705"/>
        <end position="719"/>
    </location>
</feature>
<feature type="compositionally biased region" description="Low complexity" evidence="1">
    <location>
        <begin position="652"/>
        <end position="669"/>
    </location>
</feature>
<keyword evidence="3" id="KW-1185">Reference proteome</keyword>
<dbReference type="InterPro" id="IPR051484">
    <property type="entry name" value="Tensin_PTEN_phosphatase"/>
</dbReference>
<feature type="compositionally biased region" description="Low complexity" evidence="1">
    <location>
        <begin position="446"/>
        <end position="466"/>
    </location>
</feature>
<feature type="compositionally biased region" description="Low complexity" evidence="1">
    <location>
        <begin position="578"/>
        <end position="594"/>
    </location>
</feature>
<name>A0ABQ7GUN5_DUNSA</name>
<evidence type="ECO:0000256" key="1">
    <source>
        <dbReference type="SAM" id="MobiDB-lite"/>
    </source>
</evidence>
<feature type="compositionally biased region" description="Low complexity" evidence="1">
    <location>
        <begin position="735"/>
        <end position="796"/>
    </location>
</feature>
<accession>A0ABQ7GUN5</accession>
<comment type="caution">
    <text evidence="2">The sequence shown here is derived from an EMBL/GenBank/DDBJ whole genome shotgun (WGS) entry which is preliminary data.</text>
</comment>
<feature type="region of interest" description="Disordered" evidence="1">
    <location>
        <begin position="424"/>
        <end position="469"/>
    </location>
</feature>
<feature type="compositionally biased region" description="Low complexity" evidence="1">
    <location>
        <begin position="57"/>
        <end position="68"/>
    </location>
</feature>
<proteinExistence type="predicted"/>
<feature type="compositionally biased region" description="Polar residues" evidence="1">
    <location>
        <begin position="521"/>
        <end position="535"/>
    </location>
</feature>
<dbReference type="PANTHER" id="PTHR45734">
    <property type="entry name" value="TENSIN"/>
    <property type="match status" value="1"/>
</dbReference>
<evidence type="ECO:0000313" key="3">
    <source>
        <dbReference type="Proteomes" id="UP000815325"/>
    </source>
</evidence>
<feature type="compositionally biased region" description="Polar residues" evidence="1">
    <location>
        <begin position="542"/>
        <end position="551"/>
    </location>
</feature>
<feature type="compositionally biased region" description="Low complexity" evidence="1">
    <location>
        <begin position="429"/>
        <end position="438"/>
    </location>
</feature>
<feature type="compositionally biased region" description="Polar residues" evidence="1">
    <location>
        <begin position="595"/>
        <end position="611"/>
    </location>
</feature>
<feature type="region of interest" description="Disordered" evidence="1">
    <location>
        <begin position="652"/>
        <end position="797"/>
    </location>
</feature>
<dbReference type="EMBL" id="MU069582">
    <property type="protein sequence ID" value="KAF5838331.1"/>
    <property type="molecule type" value="Genomic_DNA"/>
</dbReference>
<dbReference type="PANTHER" id="PTHR45734:SF10">
    <property type="entry name" value="BLISTERY, ISOFORM A"/>
    <property type="match status" value="1"/>
</dbReference>
<reference evidence="2" key="1">
    <citation type="submission" date="2017-08" db="EMBL/GenBank/DDBJ databases">
        <authorList>
            <person name="Polle J.E."/>
            <person name="Barry K."/>
            <person name="Cushman J."/>
            <person name="Schmutz J."/>
            <person name="Tran D."/>
            <person name="Hathwaick L.T."/>
            <person name="Yim W.C."/>
            <person name="Jenkins J."/>
            <person name="Mckie-Krisberg Z.M."/>
            <person name="Prochnik S."/>
            <person name="Lindquist E."/>
            <person name="Dockter R.B."/>
            <person name="Adam C."/>
            <person name="Molina H."/>
            <person name="Bunkerborg J."/>
            <person name="Jin E."/>
            <person name="Buchheim M."/>
            <person name="Magnuson J."/>
        </authorList>
    </citation>
    <scope>NUCLEOTIDE SEQUENCE</scope>
    <source>
        <strain evidence="2">CCAP 19/18</strain>
    </source>
</reference>
<feature type="region of interest" description="Disordered" evidence="1">
    <location>
        <begin position="46"/>
        <end position="109"/>
    </location>
</feature>
<feature type="compositionally biased region" description="Low complexity" evidence="1">
    <location>
        <begin position="612"/>
        <end position="636"/>
    </location>
</feature>
<sequence length="1044" mass="113180">MAPKPFRSAGIGQQSSHQQAILLNGCSGKTGWWGLQHATSKALCQQPVSVPPSQRNTAVSSSTSTASSIGQLQHEGPTSREAAARQQVQPTLSTPKKAGGKRGLEHESKLAKLQRRAEVMKRFEEAVKATSEKQELKDLMAQHAKQVRKLDPGEIVLVCNQMAKLCDPQRMPWRAWKEVQGWATQMLALLDPSLEQLSTFELVVLLAALARMNYSPSAEWLAHYFDVTMPRIPNCGPGHLTLMLRALSRLEAGLWELKEAPNFKHWMQRMLDNAHSRLRSFKGRELVHLLQALADIKWMPSQAWLASYSAIFRRRLDLLDPPMISTAMLAFATLKYDPGIPLAHAMYTNMATNLPLFEAKDLATTAQAIATIRKRLQRREFLDGFMSEVLQKLPTFGAKHLANLLHALATLVSQGLIRPNTATYPVGAPQLQPQSPLLQQPPPSPRQQQQQQQQQERQQQEQQQQQEQREVHLQQQIRLQQAEASQAAQQRQQPDLQQQQQQQQSMELGQQSKLLDGTRVASNDVSQPSVGSGSSAEHVHFKQSSSGLGSTEDSRKMRSGHTGMGTCPQPSADVGAFSLSASSSSSNSKNSNSSEAQGSANGRSNRNTSAQGSETGSDSPSSSSSRADSGCVVKSGGSIDWSRSSIDWSRSSIDWSSGSVDWSASSIDESSSRSKTLHDGPSSRVGGGPMRVARPTRHAPPEDMSSSSSSSSSSSNGSSTDGAASPAPVNPVQPSPASSSPTLPATTQSAPIGVPSNTASSSSSPSADRNLEGGDSSSSSSNSGGPSPVHVPAAAGPSPPLASPLPFQLPRAVVWTTVPPIPGSPSSGPVRLPAPTLTWLDAAAHRVHALMPDTNGGTLATAVWGLSMLGLPANQAFLDGFVATTRKKFTEMSVDELVFTVQALSNFRYRPSNMPAFEDWLHEFSRLAERRRVDARQVCDLVPALSGLPLPPPESLVCTLLTRSRKGRPNSIRHASPRRLANLALSFRAMGFKPDFSFLHLYAQAVRFHWSNFEPWPSWCCATWPRATRQVGMQPHLPRSPSSP</sequence>
<dbReference type="Proteomes" id="UP000815325">
    <property type="component" value="Unassembled WGS sequence"/>
</dbReference>